<dbReference type="PANTHER" id="PTHR30061">
    <property type="entry name" value="MALTOSE-BINDING PERIPLASMIC PROTEIN"/>
    <property type="match status" value="1"/>
</dbReference>
<protein>
    <submittedName>
        <fullName evidence="5">ABC-type glycerol-3-phosphate transport system substrate-binding protein</fullName>
    </submittedName>
</protein>
<feature type="chain" id="PRO_5046273705" evidence="4">
    <location>
        <begin position="22"/>
        <end position="443"/>
    </location>
</feature>
<reference evidence="5 6" key="1">
    <citation type="submission" date="2023-07" db="EMBL/GenBank/DDBJ databases">
        <title>Comparative genomics of wheat-associated soil bacteria to identify genetic determinants of phenazine resistance.</title>
        <authorList>
            <person name="Mouncey N."/>
        </authorList>
    </citation>
    <scope>NUCLEOTIDE SEQUENCE [LARGE SCALE GENOMIC DNA]</scope>
    <source>
        <strain evidence="5 6">W1I3</strain>
    </source>
</reference>
<dbReference type="Proteomes" id="UP001236806">
    <property type="component" value="Unassembled WGS sequence"/>
</dbReference>
<keyword evidence="3 4" id="KW-0732">Signal</keyword>
<dbReference type="InterPro" id="IPR006059">
    <property type="entry name" value="SBP"/>
</dbReference>
<proteinExistence type="inferred from homology"/>
<dbReference type="PANTHER" id="PTHR30061:SF50">
    <property type="entry name" value="MALTOSE_MALTODEXTRIN-BINDING PERIPLASMIC PROTEIN"/>
    <property type="match status" value="1"/>
</dbReference>
<name>A0ABU0PMH9_9MICC</name>
<dbReference type="CDD" id="cd13585">
    <property type="entry name" value="PBP2_TMBP_like"/>
    <property type="match status" value="1"/>
</dbReference>
<comment type="similarity">
    <text evidence="1">Belongs to the bacterial solute-binding protein 1 family.</text>
</comment>
<evidence type="ECO:0000256" key="3">
    <source>
        <dbReference type="ARBA" id="ARBA00022729"/>
    </source>
</evidence>
<dbReference type="PROSITE" id="PS51257">
    <property type="entry name" value="PROKAR_LIPOPROTEIN"/>
    <property type="match status" value="1"/>
</dbReference>
<dbReference type="SUPFAM" id="SSF53850">
    <property type="entry name" value="Periplasmic binding protein-like II"/>
    <property type="match status" value="1"/>
</dbReference>
<evidence type="ECO:0000256" key="4">
    <source>
        <dbReference type="SAM" id="SignalP"/>
    </source>
</evidence>
<gene>
    <name evidence="5" type="ORF">QFZ36_002723</name>
</gene>
<dbReference type="RefSeq" id="WP_306637285.1">
    <property type="nucleotide sequence ID" value="NZ_JAUSXB010000001.1"/>
</dbReference>
<keyword evidence="2" id="KW-0813">Transport</keyword>
<dbReference type="Gene3D" id="3.40.190.10">
    <property type="entry name" value="Periplasmic binding protein-like II"/>
    <property type="match status" value="1"/>
</dbReference>
<evidence type="ECO:0000256" key="1">
    <source>
        <dbReference type="ARBA" id="ARBA00008520"/>
    </source>
</evidence>
<evidence type="ECO:0000313" key="6">
    <source>
        <dbReference type="Proteomes" id="UP001236806"/>
    </source>
</evidence>
<sequence>MQRRIRLASSLLGVGILLATAGCSSPAGTTQGENQADQEWSIPEKDPTATIKVLSHLQLEKNGMQGVLDAFNKEHPSIKVEFESVPFDQLNSVLEARVSAKDGNPDVYWADMPRLAALTARGYTTDLTKQFEPYKDSWDKASLEGSSAEGKLEGVPIANSTQLLFYNKDLLDKAGVAYPSDDAQKRVTWEKLSSDAKKAVDAGAPNGLVLGQVDRYYQLEALPVSLGGSPGATGNGNLTPDITSEAWVKSMGWYGSIFKDGLSPRGVGAEQSDPDFLAGKTAFQVQGPWLLPALQKSNVNWGVALHPYFEDGKPVTASGSWALSMNPFSQKKEAAAIFMKWMSVDNGGGYAINAPTPELPANVEGKDEYFARSVFASEEGKKAAKIIDYETANTGITRLSTVGYVEFEEVMGRAFSDIRNGSDPKAALETAAGQLNKVWAPYK</sequence>
<feature type="signal peptide" evidence="4">
    <location>
        <begin position="1"/>
        <end position="21"/>
    </location>
</feature>
<comment type="caution">
    <text evidence="5">The sequence shown here is derived from an EMBL/GenBank/DDBJ whole genome shotgun (WGS) entry which is preliminary data.</text>
</comment>
<evidence type="ECO:0000313" key="5">
    <source>
        <dbReference type="EMBL" id="MDQ0675162.1"/>
    </source>
</evidence>
<dbReference type="EMBL" id="JAUSXB010000001">
    <property type="protein sequence ID" value="MDQ0675162.1"/>
    <property type="molecule type" value="Genomic_DNA"/>
</dbReference>
<accession>A0ABU0PMH9</accession>
<evidence type="ECO:0000256" key="2">
    <source>
        <dbReference type="ARBA" id="ARBA00022448"/>
    </source>
</evidence>
<dbReference type="Pfam" id="PF01547">
    <property type="entry name" value="SBP_bac_1"/>
    <property type="match status" value="1"/>
</dbReference>
<organism evidence="5 6">
    <name type="scientific">Pseudarthrobacter siccitolerans</name>
    <dbReference type="NCBI Taxonomy" id="861266"/>
    <lineage>
        <taxon>Bacteria</taxon>
        <taxon>Bacillati</taxon>
        <taxon>Actinomycetota</taxon>
        <taxon>Actinomycetes</taxon>
        <taxon>Micrococcales</taxon>
        <taxon>Micrococcaceae</taxon>
        <taxon>Pseudarthrobacter</taxon>
    </lineage>
</organism>
<keyword evidence="6" id="KW-1185">Reference proteome</keyword>